<feature type="region of interest" description="Disordered" evidence="2">
    <location>
        <begin position="257"/>
        <end position="286"/>
    </location>
</feature>
<keyword evidence="1" id="KW-0175">Coiled coil</keyword>
<feature type="region of interest" description="Disordered" evidence="2">
    <location>
        <begin position="37"/>
        <end position="62"/>
    </location>
</feature>
<dbReference type="EMBL" id="MLAK01000583">
    <property type="protein sequence ID" value="OHT11592.1"/>
    <property type="molecule type" value="Genomic_DNA"/>
</dbReference>
<evidence type="ECO:0000256" key="2">
    <source>
        <dbReference type="SAM" id="MobiDB-lite"/>
    </source>
</evidence>
<feature type="compositionally biased region" description="Acidic residues" evidence="2">
    <location>
        <begin position="45"/>
        <end position="55"/>
    </location>
</feature>
<protein>
    <submittedName>
        <fullName evidence="3">Inner centromere protein</fullName>
    </submittedName>
</protein>
<organism evidence="3 4">
    <name type="scientific">Tritrichomonas foetus</name>
    <dbReference type="NCBI Taxonomy" id="1144522"/>
    <lineage>
        <taxon>Eukaryota</taxon>
        <taxon>Metamonada</taxon>
        <taxon>Parabasalia</taxon>
        <taxon>Tritrichomonadida</taxon>
        <taxon>Tritrichomonadidae</taxon>
        <taxon>Tritrichomonas</taxon>
    </lineage>
</organism>
<gene>
    <name evidence="3" type="ORF">TRFO_18837</name>
</gene>
<name>A0A1J4KKX6_9EUKA</name>
<evidence type="ECO:0000313" key="3">
    <source>
        <dbReference type="EMBL" id="OHT11592.1"/>
    </source>
</evidence>
<comment type="caution">
    <text evidence="3">The sequence shown here is derived from an EMBL/GenBank/DDBJ whole genome shotgun (WGS) entry which is preliminary data.</text>
</comment>
<feature type="coiled-coil region" evidence="1">
    <location>
        <begin position="154"/>
        <end position="185"/>
    </location>
</feature>
<proteinExistence type="predicted"/>
<dbReference type="GeneID" id="94835121"/>
<dbReference type="VEuPathDB" id="TrichDB:TRFO_18837"/>
<reference evidence="3" key="1">
    <citation type="submission" date="2016-10" db="EMBL/GenBank/DDBJ databases">
        <authorList>
            <person name="Benchimol M."/>
            <person name="Almeida L.G."/>
            <person name="Vasconcelos A.T."/>
            <person name="Perreira-Neves A."/>
            <person name="Rosa I.A."/>
            <person name="Tasca T."/>
            <person name="Bogo M.R."/>
            <person name="de Souza W."/>
        </authorList>
    </citation>
    <scope>NUCLEOTIDE SEQUENCE [LARGE SCALE GENOMIC DNA]</scope>
    <source>
        <strain evidence="3">K</strain>
    </source>
</reference>
<dbReference type="Proteomes" id="UP000179807">
    <property type="component" value="Unassembled WGS sequence"/>
</dbReference>
<keyword evidence="4" id="KW-1185">Reference proteome</keyword>
<dbReference type="RefSeq" id="XP_068364728.1">
    <property type="nucleotide sequence ID" value="XM_068500417.1"/>
</dbReference>
<evidence type="ECO:0000313" key="4">
    <source>
        <dbReference type="Proteomes" id="UP000179807"/>
    </source>
</evidence>
<sequence>MASPQKEQQPLSLEADFTRHVLSLFGSLFDYRAAPYIGPIPPDDIQPEEEEEDTYEPPPPFSSSLCDFRLRASYKQDVDSHPALIDELTAKGETIIENTKNPESQTIILGERLAARSMSGKTTETELKMKRNEALEKSRQAASARRKKFIDARKNATMELAQREREDYKELMREFEKMKKAEMKQRQAFAEVRREAMVKRREEQLKKRAIEIRKQEEARRTVENVTYRSQMFPTANTQNIETLDREARQEMMRSVKTRREIGQRINQRNKETIKPKQRLNDRILSP</sequence>
<accession>A0A1J4KKX6</accession>
<evidence type="ECO:0000256" key="1">
    <source>
        <dbReference type="SAM" id="Coils"/>
    </source>
</evidence>
<dbReference type="AlphaFoldDB" id="A0A1J4KKX6"/>
<dbReference type="OrthoDB" id="10659094at2759"/>